<dbReference type="Proteomes" id="UP001152622">
    <property type="component" value="Chromosome 22"/>
</dbReference>
<evidence type="ECO:0000313" key="2">
    <source>
        <dbReference type="Proteomes" id="UP001152622"/>
    </source>
</evidence>
<name>A0A9Q1E877_SYNKA</name>
<reference evidence="1" key="1">
    <citation type="journal article" date="2023" name="Science">
        <title>Genome structures resolve the early diversification of teleost fishes.</title>
        <authorList>
            <person name="Parey E."/>
            <person name="Louis A."/>
            <person name="Montfort J."/>
            <person name="Bouchez O."/>
            <person name="Roques C."/>
            <person name="Iampietro C."/>
            <person name="Lluch J."/>
            <person name="Castinel A."/>
            <person name="Donnadieu C."/>
            <person name="Desvignes T."/>
            <person name="Floi Bucao C."/>
            <person name="Jouanno E."/>
            <person name="Wen M."/>
            <person name="Mejri S."/>
            <person name="Dirks R."/>
            <person name="Jansen H."/>
            <person name="Henkel C."/>
            <person name="Chen W.J."/>
            <person name="Zahm M."/>
            <person name="Cabau C."/>
            <person name="Klopp C."/>
            <person name="Thompson A.W."/>
            <person name="Robinson-Rechavi M."/>
            <person name="Braasch I."/>
            <person name="Lecointre G."/>
            <person name="Bobe J."/>
            <person name="Postlethwait J.H."/>
            <person name="Berthelot C."/>
            <person name="Roest Crollius H."/>
            <person name="Guiguen Y."/>
        </authorList>
    </citation>
    <scope>NUCLEOTIDE SEQUENCE</scope>
    <source>
        <strain evidence="1">WJC10195</strain>
    </source>
</reference>
<dbReference type="PANTHER" id="PTHR46601:SF1">
    <property type="entry name" value="ADF-H DOMAIN-CONTAINING PROTEIN"/>
    <property type="match status" value="1"/>
</dbReference>
<dbReference type="OrthoDB" id="8945351at2759"/>
<organism evidence="1 2">
    <name type="scientific">Synaphobranchus kaupii</name>
    <name type="common">Kaup's arrowtooth eel</name>
    <dbReference type="NCBI Taxonomy" id="118154"/>
    <lineage>
        <taxon>Eukaryota</taxon>
        <taxon>Metazoa</taxon>
        <taxon>Chordata</taxon>
        <taxon>Craniata</taxon>
        <taxon>Vertebrata</taxon>
        <taxon>Euteleostomi</taxon>
        <taxon>Actinopterygii</taxon>
        <taxon>Neopterygii</taxon>
        <taxon>Teleostei</taxon>
        <taxon>Anguilliformes</taxon>
        <taxon>Synaphobranchidae</taxon>
        <taxon>Synaphobranchus</taxon>
    </lineage>
</organism>
<keyword evidence="2" id="KW-1185">Reference proteome</keyword>
<protein>
    <submittedName>
        <fullName evidence="1">Uncharacterized protein</fullName>
    </submittedName>
</protein>
<evidence type="ECO:0000313" key="1">
    <source>
        <dbReference type="EMBL" id="KAJ8334000.1"/>
    </source>
</evidence>
<proteinExistence type="predicted"/>
<accession>A0A9Q1E877</accession>
<sequence>MFSTLRFSTFDAYRELGRNLKHNESLLHIDFSENYSCKYSKEIQSVHFGGSHQQASLHTGVLYTAGEEAPRTFCSISPSRRHEPVAIWAHLDPVLKRSADRIVAHGGDIPDAQSLYDKLKSLDTSAELFFVPERDIESKTEEVTLADVPLSSDQSPACGKTPDNPRRPEMIELKHIGEWCVVNYYNDAYPGVIMDVEGHNVKVKCLHRNGINKFHWPSLREDIYWYHDCQILCLIPEPQALNRRSLQIEPSAWKYVEEQLEN</sequence>
<dbReference type="EMBL" id="JAINUF010000022">
    <property type="protein sequence ID" value="KAJ8334000.1"/>
    <property type="molecule type" value="Genomic_DNA"/>
</dbReference>
<dbReference type="PANTHER" id="PTHR46601">
    <property type="entry name" value="ULP_PROTEASE DOMAIN-CONTAINING PROTEIN"/>
    <property type="match status" value="1"/>
</dbReference>
<comment type="caution">
    <text evidence="1">The sequence shown here is derived from an EMBL/GenBank/DDBJ whole genome shotgun (WGS) entry which is preliminary data.</text>
</comment>
<gene>
    <name evidence="1" type="ORF">SKAU_G00413190</name>
</gene>
<dbReference type="AlphaFoldDB" id="A0A9Q1E877"/>